<dbReference type="EMBL" id="JAKNSF020000001">
    <property type="protein sequence ID" value="KAK7742797.1"/>
    <property type="molecule type" value="Genomic_DNA"/>
</dbReference>
<dbReference type="PANTHER" id="PTHR21210">
    <property type="entry name" value="TRNA (URACIL-O(2)-)-METHYLTRANSFERASE-RELATED"/>
    <property type="match status" value="1"/>
</dbReference>
<comment type="subcellular location">
    <subcellularLocation>
        <location evidence="1 11">Cytoplasm</location>
    </subcellularLocation>
</comment>
<comment type="catalytic activity">
    <reaction evidence="10 11">
        <text>uridine(44) in tRNA(Ser) + S-adenosyl-L-methionine = 2'-O-methyluridine(44) in tRNA(Ser) + S-adenosyl-L-homocysteine + H(+)</text>
        <dbReference type="Rhea" id="RHEA:43100"/>
        <dbReference type="Rhea" id="RHEA-COMP:10339"/>
        <dbReference type="Rhea" id="RHEA-COMP:10340"/>
        <dbReference type="ChEBI" id="CHEBI:15378"/>
        <dbReference type="ChEBI" id="CHEBI:57856"/>
        <dbReference type="ChEBI" id="CHEBI:59789"/>
        <dbReference type="ChEBI" id="CHEBI:65315"/>
        <dbReference type="ChEBI" id="CHEBI:74478"/>
        <dbReference type="EC" id="2.1.1.211"/>
    </reaction>
</comment>
<accession>A0ABR1PQK9</accession>
<evidence type="ECO:0000256" key="8">
    <source>
        <dbReference type="ARBA" id="ARBA00022691"/>
    </source>
</evidence>
<gene>
    <name evidence="12" type="primary">TRM44</name>
    <name evidence="12" type="ORF">SLS63_000364</name>
</gene>
<comment type="similarity">
    <text evidence="2 11">Belongs to the TRM44 family.</text>
</comment>
<evidence type="ECO:0000256" key="11">
    <source>
        <dbReference type="RuleBase" id="RU368004"/>
    </source>
</evidence>
<evidence type="ECO:0000256" key="6">
    <source>
        <dbReference type="ARBA" id="ARBA00022603"/>
    </source>
</evidence>
<evidence type="ECO:0000313" key="12">
    <source>
        <dbReference type="EMBL" id="KAK7742797.1"/>
    </source>
</evidence>
<dbReference type="PANTHER" id="PTHR21210:SF0">
    <property type="entry name" value="TRNA (URACIL-O(2)-)-METHYLTRANSFERASE-RELATED"/>
    <property type="match status" value="1"/>
</dbReference>
<evidence type="ECO:0000256" key="5">
    <source>
        <dbReference type="ARBA" id="ARBA00022490"/>
    </source>
</evidence>
<name>A0ABR1PQK9_DIAER</name>
<sequence length="503" mass="57049">MPFTPDDLSDASNKASAVSCQIFEAGAGSSRSEWTALFKHEIRFEPAIFDQVMLNLIRNPNINSSWLFRADILLDQVAGSEVSEISFDNQPLVPSFSGLEERRRLVRRMVPRNELRDKPLDQTCVFYLGSTPQGLQRSLIIYLPHSKSESDIPFYHPIVRGIAFLHDWNPEQSRGTISIHYCFFEGSKRDEKLTRTALNLLRVAYKHGEGQANGYKKRVHHDVLVPQAALQNRYATLKKKYARSLVQGWEEVTDPLKHVFEDICIAAFLIELWEDMYKDSEFPGWVDIGCGNGLLTHILNSENYPGWGFDARARKSWPKYSTEVRVRTSPDSFVERQSLETRILLPSVVSGLQPDGEERLHDGLIHDGLFPAKTFIISNHADELTPWTPILARLSDCPFIMIPCCSHNLTGARFRAPPPKDKSESSSVYNSLCAWVVEIAKDCGWEVEKEMLRIPSTRNAAFMGRRLANDAELDVQTLLEKYGGTQGYYDNVIKLLSASTRGH</sequence>
<evidence type="ECO:0000313" key="13">
    <source>
        <dbReference type="Proteomes" id="UP001430848"/>
    </source>
</evidence>
<protein>
    <recommendedName>
        <fullName evidence="4 11">tRNA (uracil-O(2)-)-methyltransferase</fullName>
        <ecNumber evidence="3 11">2.1.1.211</ecNumber>
    </recommendedName>
</protein>
<dbReference type="Proteomes" id="UP001430848">
    <property type="component" value="Unassembled WGS sequence"/>
</dbReference>
<evidence type="ECO:0000256" key="3">
    <source>
        <dbReference type="ARBA" id="ARBA00012795"/>
    </source>
</evidence>
<keyword evidence="7 11" id="KW-0808">Transferase</keyword>
<keyword evidence="13" id="KW-1185">Reference proteome</keyword>
<comment type="function">
    <text evidence="11">Adenosyl-L-methionine (AdoMet)-dependent tRNA (uracil-O(2)-)-methyltransferase.</text>
</comment>
<keyword evidence="8 11" id="KW-0949">S-adenosyl-L-methionine</keyword>
<evidence type="ECO:0000256" key="7">
    <source>
        <dbReference type="ARBA" id="ARBA00022679"/>
    </source>
</evidence>
<keyword evidence="5 11" id="KW-0963">Cytoplasm</keyword>
<evidence type="ECO:0000256" key="9">
    <source>
        <dbReference type="ARBA" id="ARBA00022694"/>
    </source>
</evidence>
<evidence type="ECO:0000256" key="2">
    <source>
        <dbReference type="ARBA" id="ARBA00009056"/>
    </source>
</evidence>
<evidence type="ECO:0000256" key="4">
    <source>
        <dbReference type="ARBA" id="ARBA00017788"/>
    </source>
</evidence>
<dbReference type="EC" id="2.1.1.211" evidence="3 11"/>
<dbReference type="Pfam" id="PF07757">
    <property type="entry name" value="AdoMet_MTase"/>
    <property type="match status" value="1"/>
</dbReference>
<proteinExistence type="inferred from homology"/>
<reference evidence="12 13" key="1">
    <citation type="submission" date="2024-02" db="EMBL/GenBank/DDBJ databases">
        <title>De novo assembly and annotation of 12 fungi associated with fruit tree decline syndrome in Ontario, Canada.</title>
        <authorList>
            <person name="Sulman M."/>
            <person name="Ellouze W."/>
            <person name="Ilyukhin E."/>
        </authorList>
    </citation>
    <scope>NUCLEOTIDE SEQUENCE [LARGE SCALE GENOMIC DNA]</scope>
    <source>
        <strain evidence="12 13">M169</strain>
    </source>
</reference>
<comment type="caution">
    <text evidence="12">The sequence shown here is derived from an EMBL/GenBank/DDBJ whole genome shotgun (WGS) entry which is preliminary data.</text>
</comment>
<organism evidence="12 13">
    <name type="scientific">Diaporthe eres</name>
    <name type="common">Phomopsis oblonga</name>
    <dbReference type="NCBI Taxonomy" id="83184"/>
    <lineage>
        <taxon>Eukaryota</taxon>
        <taxon>Fungi</taxon>
        <taxon>Dikarya</taxon>
        <taxon>Ascomycota</taxon>
        <taxon>Pezizomycotina</taxon>
        <taxon>Sordariomycetes</taxon>
        <taxon>Sordariomycetidae</taxon>
        <taxon>Diaporthales</taxon>
        <taxon>Diaporthaceae</taxon>
        <taxon>Diaporthe</taxon>
        <taxon>Diaporthe eres species complex</taxon>
    </lineage>
</organism>
<evidence type="ECO:0000256" key="10">
    <source>
        <dbReference type="ARBA" id="ARBA00047957"/>
    </source>
</evidence>
<keyword evidence="6 11" id="KW-0489">Methyltransferase</keyword>
<evidence type="ECO:0000256" key="1">
    <source>
        <dbReference type="ARBA" id="ARBA00004496"/>
    </source>
</evidence>
<keyword evidence="9 11" id="KW-0819">tRNA processing</keyword>
<dbReference type="InterPro" id="IPR011671">
    <property type="entry name" value="tRNA_uracil_MeTrfase"/>
</dbReference>